<keyword evidence="6" id="KW-1133">Transmembrane helix</keyword>
<dbReference type="PANTHER" id="PTHR43301:SF3">
    <property type="entry name" value="ARABINAN ENDO-1,5-ALPHA-L-ARABINOSIDASE A-RELATED"/>
    <property type="match status" value="1"/>
</dbReference>
<evidence type="ECO:0000313" key="9">
    <source>
        <dbReference type="Proteomes" id="UP000312512"/>
    </source>
</evidence>
<dbReference type="GO" id="GO:0005975">
    <property type="term" value="P:carbohydrate metabolic process"/>
    <property type="evidence" value="ECO:0007669"/>
    <property type="project" value="InterPro"/>
</dbReference>
<evidence type="ECO:0000256" key="4">
    <source>
        <dbReference type="ARBA" id="ARBA00023295"/>
    </source>
</evidence>
<keyword evidence="3 8" id="KW-0378">Hydrolase</keyword>
<organism evidence="8 9">
    <name type="scientific">Nonomuraea phyllanthi</name>
    <dbReference type="NCBI Taxonomy" id="2219224"/>
    <lineage>
        <taxon>Bacteria</taxon>
        <taxon>Bacillati</taxon>
        <taxon>Actinomycetota</taxon>
        <taxon>Actinomycetes</taxon>
        <taxon>Streptosporangiales</taxon>
        <taxon>Streptosporangiaceae</taxon>
        <taxon>Nonomuraea</taxon>
    </lineage>
</organism>
<feature type="region of interest" description="Disordered" evidence="5">
    <location>
        <begin position="1"/>
        <end position="42"/>
    </location>
</feature>
<dbReference type="InterPro" id="IPR050727">
    <property type="entry name" value="GH43_arabinanases"/>
</dbReference>
<dbReference type="CDD" id="cd08998">
    <property type="entry name" value="GH43_Arb43a-like"/>
    <property type="match status" value="1"/>
</dbReference>
<dbReference type="InterPro" id="IPR006710">
    <property type="entry name" value="Glyco_hydro_43"/>
</dbReference>
<comment type="caution">
    <text evidence="8">The sequence shown here is derived from an EMBL/GenBank/DDBJ whole genome shotgun (WGS) entry which is preliminary data.</text>
</comment>
<dbReference type="Gene3D" id="2.80.10.50">
    <property type="match status" value="1"/>
</dbReference>
<keyword evidence="9" id="KW-1185">Reference proteome</keyword>
<protein>
    <submittedName>
        <fullName evidence="8">Family 43 glycosylhydrolase</fullName>
    </submittedName>
</protein>
<dbReference type="InterPro" id="IPR000772">
    <property type="entry name" value="Ricin_B_lectin"/>
</dbReference>
<dbReference type="PANTHER" id="PTHR43301">
    <property type="entry name" value="ARABINAN ENDO-1,5-ALPHA-L-ARABINOSIDASE"/>
    <property type="match status" value="1"/>
</dbReference>
<dbReference type="SUPFAM" id="SSF75005">
    <property type="entry name" value="Arabinanase/levansucrase/invertase"/>
    <property type="match status" value="1"/>
</dbReference>
<dbReference type="InterPro" id="IPR035992">
    <property type="entry name" value="Ricin_B-like_lectins"/>
</dbReference>
<evidence type="ECO:0000256" key="1">
    <source>
        <dbReference type="ARBA" id="ARBA00004834"/>
    </source>
</evidence>
<dbReference type="EMBL" id="VDLX02000019">
    <property type="protein sequence ID" value="KAB8189591.1"/>
    <property type="molecule type" value="Genomic_DNA"/>
</dbReference>
<dbReference type="AlphaFoldDB" id="A0A5C4VMY5"/>
<dbReference type="Proteomes" id="UP000312512">
    <property type="component" value="Unassembled WGS sequence"/>
</dbReference>
<dbReference type="Gene3D" id="2.115.10.20">
    <property type="entry name" value="Glycosyl hydrolase domain, family 43"/>
    <property type="match status" value="1"/>
</dbReference>
<accession>A0A5C4VMY5</accession>
<dbReference type="Pfam" id="PF14200">
    <property type="entry name" value="RicinB_lectin_2"/>
    <property type="match status" value="1"/>
</dbReference>
<dbReference type="SUPFAM" id="SSF50370">
    <property type="entry name" value="Ricin B-like lectins"/>
    <property type="match status" value="1"/>
</dbReference>
<evidence type="ECO:0000256" key="2">
    <source>
        <dbReference type="ARBA" id="ARBA00009865"/>
    </source>
</evidence>
<keyword evidence="6" id="KW-0812">Transmembrane</keyword>
<reference evidence="8 9" key="1">
    <citation type="submission" date="2019-10" db="EMBL/GenBank/DDBJ databases">
        <title>Nonomuraea sp. nov., isolated from Phyllanthus amarus.</title>
        <authorList>
            <person name="Klykleung N."/>
            <person name="Tanasupawat S."/>
        </authorList>
    </citation>
    <scope>NUCLEOTIDE SEQUENCE [LARGE SCALE GENOMIC DNA]</scope>
    <source>
        <strain evidence="8 9">PA1-10</strain>
    </source>
</reference>
<gene>
    <name evidence="8" type="ORF">FH608_039055</name>
</gene>
<comment type="pathway">
    <text evidence="1">Glycan metabolism; L-arabinan degradation.</text>
</comment>
<dbReference type="CDD" id="cd00161">
    <property type="entry name" value="beta-trefoil_Ricin-like"/>
    <property type="match status" value="1"/>
</dbReference>
<proteinExistence type="inferred from homology"/>
<comment type="similarity">
    <text evidence="2">Belongs to the glycosyl hydrolase 43 family.</text>
</comment>
<dbReference type="InterPro" id="IPR023296">
    <property type="entry name" value="Glyco_hydro_beta-prop_sf"/>
</dbReference>
<evidence type="ECO:0000259" key="7">
    <source>
        <dbReference type="Pfam" id="PF14200"/>
    </source>
</evidence>
<name>A0A5C4VMY5_9ACTN</name>
<feature type="transmembrane region" description="Helical" evidence="6">
    <location>
        <begin position="46"/>
        <end position="68"/>
    </location>
</feature>
<dbReference type="GO" id="GO:0004553">
    <property type="term" value="F:hydrolase activity, hydrolyzing O-glycosyl compounds"/>
    <property type="evidence" value="ECO:0007669"/>
    <property type="project" value="InterPro"/>
</dbReference>
<evidence type="ECO:0000313" key="8">
    <source>
        <dbReference type="EMBL" id="KAB8189591.1"/>
    </source>
</evidence>
<dbReference type="OrthoDB" id="9801455at2"/>
<keyword evidence="4" id="KW-0326">Glycosidase</keyword>
<evidence type="ECO:0000256" key="5">
    <source>
        <dbReference type="SAM" id="MobiDB-lite"/>
    </source>
</evidence>
<evidence type="ECO:0000256" key="6">
    <source>
        <dbReference type="SAM" id="Phobius"/>
    </source>
</evidence>
<keyword evidence="6" id="KW-0472">Membrane</keyword>
<feature type="compositionally biased region" description="Low complexity" evidence="5">
    <location>
        <begin position="23"/>
        <end position="32"/>
    </location>
</feature>
<sequence>MKRLRTAPPGTARFPVTPPPPTTAGAGARDPAGGCGKPSRNRRPRVLGSVAALLVGVLISAAATVPAVPAASAAPTAPVAAAGEPSAQPSPDPIAHDPTLIRQGRYYYEIITGDIETRTYLPIRRSTDLVHWTFLGTVFTMPPQWVVDELGVTPGDFWAPDLSYFDGEYHLYYAASSFGTNNSVIGLATNATLDPGSPDYRWVDRGMVLRSRTSDNYNAIDADVTFDEDGVPWLSFGSFWDGIKMRRLDAATGLLSTEDATLYSLASRGGAAIEGPSIVRKGRYWYLFASFDFCCRGVNSDYRIVVGRSTSLHGPYVDRDGRPLLQGGGTELLRGYNGFQGTGGGDVLLRRGKGPDLYVHHYYDAADGALPKGSVRPISWDGGWPRLGDPLSGNRGHGRGPAYVTLVSHDGAGSIDNSTCGYEGADIRLTATEAGDACRQWRLEYRGGGWSSILNRHSNKVAEVAACVNADGARVAQWGWLDNDCQKFRFLPTDHGWSRIENKLAGRVLDACDRPDGAVQTFTWRGEACQQFRIQPVGDVLITDPADRKRLGDTWRFVHIDEGYYRIADSRTGRSLGGRGSVWRVEVTDAGTYRLVTRDGGTTREVLLLTPH</sequence>
<feature type="domain" description="Ricin B lectin" evidence="7">
    <location>
        <begin position="438"/>
        <end position="512"/>
    </location>
</feature>
<evidence type="ECO:0000256" key="3">
    <source>
        <dbReference type="ARBA" id="ARBA00022801"/>
    </source>
</evidence>
<dbReference type="Pfam" id="PF04616">
    <property type="entry name" value="Glyco_hydro_43"/>
    <property type="match status" value="1"/>
</dbReference>